<evidence type="ECO:0000256" key="3">
    <source>
        <dbReference type="ARBA" id="ARBA00022741"/>
    </source>
</evidence>
<dbReference type="GO" id="GO:0009152">
    <property type="term" value="P:purine ribonucleotide biosynthetic process"/>
    <property type="evidence" value="ECO:0007669"/>
    <property type="project" value="UniProtKB-UniRule"/>
</dbReference>
<dbReference type="Gene3D" id="3.30.1280.10">
    <property type="entry name" value="Phosphoribosylformylglycinamidine synthase subunit PurS"/>
    <property type="match status" value="1"/>
</dbReference>
<keyword evidence="5" id="KW-0067">ATP-binding</keyword>
<dbReference type="PANTHER" id="PTHR34696">
    <property type="entry name" value="PHOSPHORIBOSYLFORMYLGLYCINAMIDINE SYNTHASE SUBUNIT PURS"/>
    <property type="match status" value="1"/>
</dbReference>
<protein>
    <recommendedName>
        <fullName evidence="6">Phosphoribosylformylglycinamidine synthase subunit PurS</fullName>
    </recommendedName>
</protein>
<evidence type="ECO:0000313" key="7">
    <source>
        <dbReference type="EMBL" id="QGG46285.1"/>
    </source>
</evidence>
<dbReference type="EMBL" id="CP045875">
    <property type="protein sequence ID" value="QGG46285.1"/>
    <property type="molecule type" value="Genomic_DNA"/>
</dbReference>
<accession>A0A5Q2N163</accession>
<keyword evidence="4" id="KW-0658">Purine biosynthesis</keyword>
<reference evidence="8" key="1">
    <citation type="submission" date="2019-11" db="EMBL/GenBank/DDBJ databases">
        <title>Genome sequence of Heliorestis convoluta strain HH, an alkaliphilic and minimalistic phototrophic bacterium from a soda lake in Egypt.</title>
        <authorList>
            <person name="Dewey E.D."/>
            <person name="Stokes L.M."/>
            <person name="Burchell B.M."/>
            <person name="Shaffer K.N."/>
            <person name="Huntington A.M."/>
            <person name="Baker J.M."/>
            <person name="Nadendla S."/>
            <person name="Giglio M.G."/>
            <person name="Touchman J.W."/>
            <person name="Blankenship R.E."/>
            <person name="Madigan M.T."/>
            <person name="Sattley W.M."/>
        </authorList>
    </citation>
    <scope>NUCLEOTIDE SEQUENCE [LARGE SCALE GENOMIC DNA]</scope>
    <source>
        <strain evidence="8">HH</strain>
    </source>
</reference>
<evidence type="ECO:0000313" key="8">
    <source>
        <dbReference type="Proteomes" id="UP000366051"/>
    </source>
</evidence>
<dbReference type="RefSeq" id="WP_153723890.1">
    <property type="nucleotide sequence ID" value="NZ_CP045875.1"/>
</dbReference>
<evidence type="ECO:0000256" key="5">
    <source>
        <dbReference type="ARBA" id="ARBA00022840"/>
    </source>
</evidence>
<dbReference type="NCBIfam" id="TIGR00302">
    <property type="entry name" value="phosphoribosylformylglycinamidine synthase subunit PurS"/>
    <property type="match status" value="1"/>
</dbReference>
<keyword evidence="1" id="KW-0963">Cytoplasm</keyword>
<dbReference type="SUPFAM" id="SSF82697">
    <property type="entry name" value="PurS-like"/>
    <property type="match status" value="1"/>
</dbReference>
<name>A0A5Q2N163_9FIRM</name>
<gene>
    <name evidence="7" type="primary">purS</name>
    <name evidence="7" type="ORF">FTV88_0106</name>
</gene>
<keyword evidence="3" id="KW-0547">Nucleotide-binding</keyword>
<dbReference type="GO" id="GO:0005524">
    <property type="term" value="F:ATP binding"/>
    <property type="evidence" value="ECO:0007669"/>
    <property type="project" value="UniProtKB-KW"/>
</dbReference>
<proteinExistence type="predicted"/>
<evidence type="ECO:0000256" key="6">
    <source>
        <dbReference type="NCBIfam" id="TIGR00302"/>
    </source>
</evidence>
<evidence type="ECO:0000256" key="2">
    <source>
        <dbReference type="ARBA" id="ARBA00022598"/>
    </source>
</evidence>
<keyword evidence="2" id="KW-0436">Ligase</keyword>
<organism evidence="7 8">
    <name type="scientific">Heliorestis convoluta</name>
    <dbReference type="NCBI Taxonomy" id="356322"/>
    <lineage>
        <taxon>Bacteria</taxon>
        <taxon>Bacillati</taxon>
        <taxon>Bacillota</taxon>
        <taxon>Clostridia</taxon>
        <taxon>Eubacteriales</taxon>
        <taxon>Heliobacteriaceae</taxon>
        <taxon>Heliorestis</taxon>
    </lineage>
</organism>
<dbReference type="InterPro" id="IPR036604">
    <property type="entry name" value="PurS-like_sf"/>
</dbReference>
<sequence>MYKARIIITLKEIIPDQEGEALLQACHDLSLNKIKQVRTGHYIEMVIDSENKLDAEKQLKAWIESALYNQVIEQFKIQLEEIK</sequence>
<dbReference type="KEGG" id="hcv:FTV88_0106"/>
<dbReference type="Proteomes" id="UP000366051">
    <property type="component" value="Chromosome"/>
</dbReference>
<dbReference type="PANTHER" id="PTHR34696:SF1">
    <property type="entry name" value="PHOSPHORIBOSYLFORMYLGLYCINAMIDINE SYNTHASE SUBUNIT PURS"/>
    <property type="match status" value="1"/>
</dbReference>
<dbReference type="OrthoDB" id="9799101at2"/>
<evidence type="ECO:0000256" key="4">
    <source>
        <dbReference type="ARBA" id="ARBA00022755"/>
    </source>
</evidence>
<evidence type="ECO:0000256" key="1">
    <source>
        <dbReference type="ARBA" id="ARBA00022490"/>
    </source>
</evidence>
<dbReference type="AlphaFoldDB" id="A0A5Q2N163"/>
<keyword evidence="8" id="KW-1185">Reference proteome</keyword>
<dbReference type="InterPro" id="IPR003850">
    <property type="entry name" value="PurS"/>
</dbReference>
<dbReference type="Pfam" id="PF02700">
    <property type="entry name" value="PurS"/>
    <property type="match status" value="1"/>
</dbReference>
<dbReference type="GO" id="GO:0004642">
    <property type="term" value="F:phosphoribosylformylglycinamidine synthase activity"/>
    <property type="evidence" value="ECO:0007669"/>
    <property type="project" value="UniProtKB-UniRule"/>
</dbReference>